<keyword evidence="3" id="KW-0006">Acetoin catabolism</keyword>
<dbReference type="Proteomes" id="UP000241886">
    <property type="component" value="Unassembled WGS sequence"/>
</dbReference>
<dbReference type="SUPFAM" id="SSF52768">
    <property type="entry name" value="Arginase/deacetylase"/>
    <property type="match status" value="1"/>
</dbReference>
<dbReference type="EMBL" id="NEXO01000068">
    <property type="protein sequence ID" value="PSO04261.1"/>
    <property type="molecule type" value="Genomic_DNA"/>
</dbReference>
<feature type="domain" description="Histone deacetylase" evidence="4">
    <location>
        <begin position="26"/>
        <end position="313"/>
    </location>
</feature>
<evidence type="ECO:0000313" key="6">
    <source>
        <dbReference type="Proteomes" id="UP000241886"/>
    </source>
</evidence>
<dbReference type="InterPro" id="IPR000286">
    <property type="entry name" value="HDACs"/>
</dbReference>
<evidence type="ECO:0000259" key="4">
    <source>
        <dbReference type="Pfam" id="PF00850"/>
    </source>
</evidence>
<dbReference type="GO" id="GO:0045150">
    <property type="term" value="P:acetoin catabolic process"/>
    <property type="evidence" value="ECO:0007669"/>
    <property type="project" value="UniProtKB-UniPathway"/>
</dbReference>
<comment type="pathway">
    <text evidence="1">Ketone degradation; acetoin degradation.</text>
</comment>
<dbReference type="GO" id="GO:0004407">
    <property type="term" value="F:histone deacetylase activity"/>
    <property type="evidence" value="ECO:0007669"/>
    <property type="project" value="TreeGrafter"/>
</dbReference>
<comment type="caution">
    <text evidence="5">The sequence shown here is derived from an EMBL/GenBank/DDBJ whole genome shotgun (WGS) entry which is preliminary data.</text>
</comment>
<dbReference type="AlphaFoldDB" id="A0A2R6C055"/>
<sequence length="348" mass="39226">MLYFMSCAVRFIKVAKELSYGFPPPHPFRKDRLNLTLKTLDSVGALSKLDLIEVTQSASEEDILSFHSNEYLEFVKRMSKIGSGYLDQGDTPAFLGCYEVAATAVACTLKAIEEPKEDVHVINFNGGLHHAMPRRASGFCIFNDIAIAIKKLLERGFQKIAYVDIDAHHGDGVMYGFYGDKRVLDIDFHEDGRYLFPGTGFYYELGEGEAKGYKANIVLPPGASDKEYLYAYERVTKPLLEQFKPEILILQAGVDAHEGDPLTHLKLTDQGYLQLYKRIHNISHELRCPLVVLGGGGYDPNNVSRCWSALTLTLLGENEFYKESKIEKIKIEDVELLTERLKEAGWKI</sequence>
<evidence type="ECO:0000256" key="2">
    <source>
        <dbReference type="ARBA" id="ARBA00020218"/>
    </source>
</evidence>
<protein>
    <recommendedName>
        <fullName evidence="2">Acetoin utilization protein AcuC</fullName>
    </recommendedName>
</protein>
<evidence type="ECO:0000313" key="5">
    <source>
        <dbReference type="EMBL" id="PSO04261.1"/>
    </source>
</evidence>
<dbReference type="Gene3D" id="3.40.800.20">
    <property type="entry name" value="Histone deacetylase domain"/>
    <property type="match status" value="1"/>
</dbReference>
<evidence type="ECO:0000256" key="3">
    <source>
        <dbReference type="ARBA" id="ARBA00022627"/>
    </source>
</evidence>
<dbReference type="PRINTS" id="PR01270">
    <property type="entry name" value="HDASUPER"/>
</dbReference>
<dbReference type="UniPathway" id="UPA00040"/>
<dbReference type="InterPro" id="IPR023696">
    <property type="entry name" value="Ureohydrolase_dom_sf"/>
</dbReference>
<name>A0A2R6C055_9ARCH</name>
<dbReference type="CDD" id="cd09994">
    <property type="entry name" value="HDAC_AcuC_like"/>
    <property type="match status" value="1"/>
</dbReference>
<dbReference type="PANTHER" id="PTHR10625">
    <property type="entry name" value="HISTONE DEACETYLASE HDAC1-RELATED"/>
    <property type="match status" value="1"/>
</dbReference>
<organism evidence="5 6">
    <name type="scientific">Candidatus Marsarchaeota G2 archaeon ECH_B_SAG-G16</name>
    <dbReference type="NCBI Taxonomy" id="1978167"/>
    <lineage>
        <taxon>Archaea</taxon>
        <taxon>Candidatus Marsarchaeota</taxon>
        <taxon>Candidatus Marsarchaeota group 2</taxon>
    </lineage>
</organism>
<dbReference type="Pfam" id="PF00850">
    <property type="entry name" value="Hist_deacetyl"/>
    <property type="match status" value="1"/>
</dbReference>
<proteinExistence type="predicted"/>
<accession>A0A2R6C055</accession>
<dbReference type="InterPro" id="IPR037138">
    <property type="entry name" value="His_deacetylse_dom_sf"/>
</dbReference>
<dbReference type="GO" id="GO:0040029">
    <property type="term" value="P:epigenetic regulation of gene expression"/>
    <property type="evidence" value="ECO:0007669"/>
    <property type="project" value="TreeGrafter"/>
</dbReference>
<dbReference type="InterPro" id="IPR023801">
    <property type="entry name" value="His_deacetylse_dom"/>
</dbReference>
<evidence type="ECO:0000256" key="1">
    <source>
        <dbReference type="ARBA" id="ARBA00005101"/>
    </source>
</evidence>
<dbReference type="InterPro" id="IPR003085">
    <property type="entry name" value="AcuC"/>
</dbReference>
<dbReference type="PANTHER" id="PTHR10625:SF10">
    <property type="entry name" value="HISTONE DEACETYLASE HDAC1"/>
    <property type="match status" value="1"/>
</dbReference>
<gene>
    <name evidence="5" type="ORF">B9Q13_05085</name>
</gene>
<reference evidence="5 6" key="1">
    <citation type="submission" date="2017-04" db="EMBL/GenBank/DDBJ databases">
        <title>Novel microbial lineages endemic to geothermal iron-oxide mats fill important gaps in the evolutionary history of Archaea.</title>
        <authorList>
            <person name="Jay Z.J."/>
            <person name="Beam J.P."/>
            <person name="Dlakic M."/>
            <person name="Rusch D.B."/>
            <person name="Kozubal M.A."/>
            <person name="Inskeep W.P."/>
        </authorList>
    </citation>
    <scope>NUCLEOTIDE SEQUENCE [LARGE SCALE GENOMIC DNA]</scope>
    <source>
        <strain evidence="5">ECH_B_SAG-G16</strain>
    </source>
</reference>